<name>A0A9D2QS31_9FIRM</name>
<dbReference type="Pfam" id="PF00440">
    <property type="entry name" value="TetR_N"/>
    <property type="match status" value="1"/>
</dbReference>
<dbReference type="Gene3D" id="1.10.357.10">
    <property type="entry name" value="Tetracycline Repressor, domain 2"/>
    <property type="match status" value="1"/>
</dbReference>
<dbReference type="PROSITE" id="PS50977">
    <property type="entry name" value="HTH_TETR_2"/>
    <property type="match status" value="1"/>
</dbReference>
<dbReference type="InterPro" id="IPR050624">
    <property type="entry name" value="HTH-type_Tx_Regulator"/>
</dbReference>
<sequence length="215" mass="24865">MARNKYPEVTVEKILEVSQRLFLEKGYDNTTIQDIVDELGGLTKGAIYHHFKSKEEIMDALSEKMFTSNNPFEAVKKRTDLNALEKMRLAIKLNQADEKQVELTRQAIPLLKNPKVLASMLESNRKFLCPYWQELIEEGQKDGSIQTQYPKELAEFLILMDLWLLPTVFPADEEGIHNRHKFIFQLLEKLGLPLYDQEIGSLLESLPYFSTDQGD</sequence>
<comment type="caution">
    <text evidence="4">The sequence shown here is derived from an EMBL/GenBank/DDBJ whole genome shotgun (WGS) entry which is preliminary data.</text>
</comment>
<dbReference type="PANTHER" id="PTHR43479">
    <property type="entry name" value="ACREF/ENVCD OPERON REPRESSOR-RELATED"/>
    <property type="match status" value="1"/>
</dbReference>
<organism evidence="4 5">
    <name type="scientific">Candidatus Blautia avicola</name>
    <dbReference type="NCBI Taxonomy" id="2838483"/>
    <lineage>
        <taxon>Bacteria</taxon>
        <taxon>Bacillati</taxon>
        <taxon>Bacillota</taxon>
        <taxon>Clostridia</taxon>
        <taxon>Lachnospirales</taxon>
        <taxon>Lachnospiraceae</taxon>
        <taxon>Blautia</taxon>
    </lineage>
</organism>
<proteinExistence type="predicted"/>
<protein>
    <submittedName>
        <fullName evidence="4">TetR/AcrR family transcriptional regulator</fullName>
    </submittedName>
</protein>
<feature type="DNA-binding region" description="H-T-H motif" evidence="2">
    <location>
        <begin position="32"/>
        <end position="51"/>
    </location>
</feature>
<reference evidence="4" key="2">
    <citation type="submission" date="2021-04" db="EMBL/GenBank/DDBJ databases">
        <authorList>
            <person name="Gilroy R."/>
        </authorList>
    </citation>
    <scope>NUCLEOTIDE SEQUENCE</scope>
    <source>
        <strain evidence="4">ChiBcec6-4105</strain>
    </source>
</reference>
<evidence type="ECO:0000313" key="5">
    <source>
        <dbReference type="Proteomes" id="UP000823892"/>
    </source>
</evidence>
<evidence type="ECO:0000313" key="4">
    <source>
        <dbReference type="EMBL" id="HJD28187.1"/>
    </source>
</evidence>
<dbReference type="SUPFAM" id="SSF46689">
    <property type="entry name" value="Homeodomain-like"/>
    <property type="match status" value="1"/>
</dbReference>
<dbReference type="GO" id="GO:0003677">
    <property type="term" value="F:DNA binding"/>
    <property type="evidence" value="ECO:0007669"/>
    <property type="project" value="UniProtKB-UniRule"/>
</dbReference>
<dbReference type="PANTHER" id="PTHR43479:SF11">
    <property type="entry name" value="ACREF_ENVCD OPERON REPRESSOR-RELATED"/>
    <property type="match status" value="1"/>
</dbReference>
<dbReference type="AlphaFoldDB" id="A0A9D2QS31"/>
<evidence type="ECO:0000259" key="3">
    <source>
        <dbReference type="PROSITE" id="PS50977"/>
    </source>
</evidence>
<keyword evidence="1 2" id="KW-0238">DNA-binding</keyword>
<feature type="domain" description="HTH tetR-type" evidence="3">
    <location>
        <begin position="8"/>
        <end position="69"/>
    </location>
</feature>
<dbReference type="EMBL" id="DWUY01000090">
    <property type="protein sequence ID" value="HJD28187.1"/>
    <property type="molecule type" value="Genomic_DNA"/>
</dbReference>
<accession>A0A9D2QS31</accession>
<evidence type="ECO:0000256" key="2">
    <source>
        <dbReference type="PROSITE-ProRule" id="PRU00335"/>
    </source>
</evidence>
<reference evidence="4" key="1">
    <citation type="journal article" date="2021" name="PeerJ">
        <title>Extensive microbial diversity within the chicken gut microbiome revealed by metagenomics and culture.</title>
        <authorList>
            <person name="Gilroy R."/>
            <person name="Ravi A."/>
            <person name="Getino M."/>
            <person name="Pursley I."/>
            <person name="Horton D.L."/>
            <person name="Alikhan N.F."/>
            <person name="Baker D."/>
            <person name="Gharbi K."/>
            <person name="Hall N."/>
            <person name="Watson M."/>
            <person name="Adriaenssens E.M."/>
            <person name="Foster-Nyarko E."/>
            <person name="Jarju S."/>
            <person name="Secka A."/>
            <person name="Antonio M."/>
            <person name="Oren A."/>
            <person name="Chaudhuri R.R."/>
            <person name="La Ragione R."/>
            <person name="Hildebrand F."/>
            <person name="Pallen M.J."/>
        </authorList>
    </citation>
    <scope>NUCLEOTIDE SEQUENCE</scope>
    <source>
        <strain evidence="4">ChiBcec6-4105</strain>
    </source>
</reference>
<dbReference type="Proteomes" id="UP000823892">
    <property type="component" value="Unassembled WGS sequence"/>
</dbReference>
<gene>
    <name evidence="4" type="ORF">H9914_04205</name>
</gene>
<dbReference type="InterPro" id="IPR001647">
    <property type="entry name" value="HTH_TetR"/>
</dbReference>
<evidence type="ECO:0000256" key="1">
    <source>
        <dbReference type="ARBA" id="ARBA00023125"/>
    </source>
</evidence>
<dbReference type="InterPro" id="IPR009057">
    <property type="entry name" value="Homeodomain-like_sf"/>
</dbReference>